<dbReference type="AlphaFoldDB" id="B0DQ92"/>
<dbReference type="KEGG" id="lbc:LACBIDRAFT_307487"/>
<dbReference type="HOGENOM" id="CLU_024806_0_0_1"/>
<protein>
    <submittedName>
        <fullName evidence="1">Predicted protein</fullName>
    </submittedName>
</protein>
<dbReference type="Proteomes" id="UP000001194">
    <property type="component" value="Unassembled WGS sequence"/>
</dbReference>
<reference evidence="1 2" key="1">
    <citation type="journal article" date="2008" name="Nature">
        <title>The genome of Laccaria bicolor provides insights into mycorrhizal symbiosis.</title>
        <authorList>
            <person name="Martin F."/>
            <person name="Aerts A."/>
            <person name="Ahren D."/>
            <person name="Brun A."/>
            <person name="Danchin E.G.J."/>
            <person name="Duchaussoy F."/>
            <person name="Gibon J."/>
            <person name="Kohler A."/>
            <person name="Lindquist E."/>
            <person name="Pereda V."/>
            <person name="Salamov A."/>
            <person name="Shapiro H.J."/>
            <person name="Wuyts J."/>
            <person name="Blaudez D."/>
            <person name="Buee M."/>
            <person name="Brokstein P."/>
            <person name="Canbaeck B."/>
            <person name="Cohen D."/>
            <person name="Courty P.E."/>
            <person name="Coutinho P.M."/>
            <person name="Delaruelle C."/>
            <person name="Detter J.C."/>
            <person name="Deveau A."/>
            <person name="DiFazio S."/>
            <person name="Duplessis S."/>
            <person name="Fraissinet-Tachet L."/>
            <person name="Lucic E."/>
            <person name="Frey-Klett P."/>
            <person name="Fourrey C."/>
            <person name="Feussner I."/>
            <person name="Gay G."/>
            <person name="Grimwood J."/>
            <person name="Hoegger P.J."/>
            <person name="Jain P."/>
            <person name="Kilaru S."/>
            <person name="Labbe J."/>
            <person name="Lin Y.C."/>
            <person name="Legue V."/>
            <person name="Le Tacon F."/>
            <person name="Marmeisse R."/>
            <person name="Melayah D."/>
            <person name="Montanini B."/>
            <person name="Muratet M."/>
            <person name="Nehls U."/>
            <person name="Niculita-Hirzel H."/>
            <person name="Oudot-Le Secq M.P."/>
            <person name="Peter M."/>
            <person name="Quesneville H."/>
            <person name="Rajashekar B."/>
            <person name="Reich M."/>
            <person name="Rouhier N."/>
            <person name="Schmutz J."/>
            <person name="Yin T."/>
            <person name="Chalot M."/>
            <person name="Henrissat B."/>
            <person name="Kuees U."/>
            <person name="Lucas S."/>
            <person name="Van de Peer Y."/>
            <person name="Podila G.K."/>
            <person name="Polle A."/>
            <person name="Pukkila P.J."/>
            <person name="Richardson P.M."/>
            <person name="Rouze P."/>
            <person name="Sanders I.R."/>
            <person name="Stajich J.E."/>
            <person name="Tunlid A."/>
            <person name="Tuskan G."/>
            <person name="Grigoriev I.V."/>
        </authorList>
    </citation>
    <scope>NUCLEOTIDE SEQUENCE [LARGE SCALE GENOMIC DNA]</scope>
    <source>
        <strain evidence="2">S238N-H82 / ATCC MYA-4686</strain>
    </source>
</reference>
<dbReference type="InterPro" id="IPR052980">
    <property type="entry name" value="Crinkler_effector"/>
</dbReference>
<dbReference type="OrthoDB" id="2340858at2759"/>
<keyword evidence="2" id="KW-1185">Reference proteome</keyword>
<dbReference type="GeneID" id="6081685"/>
<gene>
    <name evidence="1" type="ORF">LACBIDRAFT_307487</name>
</gene>
<dbReference type="PANTHER" id="PTHR33129:SF1">
    <property type="entry name" value="ATP-BINDING PROTEIN"/>
    <property type="match status" value="1"/>
</dbReference>
<dbReference type="EMBL" id="DS547125">
    <property type="protein sequence ID" value="EDR03255.1"/>
    <property type="molecule type" value="Genomic_DNA"/>
</dbReference>
<dbReference type="PANTHER" id="PTHR33129">
    <property type="entry name" value="PROTEIN KINASE DOMAIN-CONTAINING PROTEIN-RELATED"/>
    <property type="match status" value="1"/>
</dbReference>
<organism evidence="2">
    <name type="scientific">Laccaria bicolor (strain S238N-H82 / ATCC MYA-4686)</name>
    <name type="common">Bicoloured deceiver</name>
    <name type="synonym">Laccaria laccata var. bicolor</name>
    <dbReference type="NCBI Taxonomy" id="486041"/>
    <lineage>
        <taxon>Eukaryota</taxon>
        <taxon>Fungi</taxon>
        <taxon>Dikarya</taxon>
        <taxon>Basidiomycota</taxon>
        <taxon>Agaricomycotina</taxon>
        <taxon>Agaricomycetes</taxon>
        <taxon>Agaricomycetidae</taxon>
        <taxon>Agaricales</taxon>
        <taxon>Agaricineae</taxon>
        <taxon>Hydnangiaceae</taxon>
        <taxon>Laccaria</taxon>
    </lineage>
</organism>
<dbReference type="RefSeq" id="XP_001886051.1">
    <property type="nucleotide sequence ID" value="XM_001886016.1"/>
</dbReference>
<sequence>MSSQQAFDPTFASIVEISSYMQPWPILYENHPLAQFHAKFWGKNMADEEKQWLDAQKASPATGSEFGLRNQVGEDAVVNEKMVVDVTMDEATTMDPDDDIIPGCYMLDIGIDGLISKLWIRAEYIRVFNSVNAHYDEPSFVGKAPCAVVTGQPGIGKSVWVYYALRRCFAERRPVIWYFKQRCHLFVEEGVYEMPNDFQRAELKSFIWTFVDSDEDSVGIPDYLVPRGTPLFVIFSTSPRRARWSRLHKTVMAPLVAIMNPWKRKEILRAASIYPLGRINESRTNEIFDQLGPTPRLCIEYQLDPNALSLYEKDICTALSKVTSKDLELLLVAAGNGGLGIDSMFDTIALLTRQSLDDAYSPGMATPITPYIQSRLSYQFRNLERKELLRLYKTFAKVREGRKMAGVFFEALAQRNLQEGITLEVVPMVKLDEARNGVPQWCSRHVSTINSKPEEQRMVALNIDIDPIRTEEFAENKRLSLARDVMYVPEADNKVALNSFIWLNEGLFIFQFTTAEAHGLLDFFKEYVDPFPSSCKILFIVGPKQQLTCPQPRNATLRELDMYSAVVDVEAEISYW</sequence>
<dbReference type="InParanoid" id="B0DQ92"/>
<proteinExistence type="predicted"/>
<accession>B0DQ92</accession>
<evidence type="ECO:0000313" key="2">
    <source>
        <dbReference type="Proteomes" id="UP000001194"/>
    </source>
</evidence>
<name>B0DQ92_LACBS</name>
<evidence type="ECO:0000313" key="1">
    <source>
        <dbReference type="EMBL" id="EDR03255.1"/>
    </source>
</evidence>